<dbReference type="HOGENOM" id="CLU_775260_0_0_7"/>
<sequence length="428" mass="47803">MLSAYFDSLYFDSLINDFQAKGNRMESQTSKQQKQKVEIDIVGGRFDKVTTVLEEFEPGDENFIHSYEKMGLEPRQVGDVESREVDVKVPARLHLNVFDMNRFNLNRPGGGGLGVSIGVYFYAKVKSIPEPVIRTTGERQLIMAHYGHIFKKLLGYDGGFEIELQDHKRRHVGLGSSIGSMCAVCIGMNEVLGRPFYGWELRRIMGFHSCEESPVNEQYLLPAFETGIGAMVSINGGWVVASDDLVLVQRVALPDTKVLMFIPEVDTLEDEFQGKETAAESEVELLMRRARTLDALQVGAKAQIVLLDMIPAMIRNDLKKMGDALFELTHMGSKRAECEQHGAFGTPIYSYINAFRGMGIEVAGMSSVGPTVFALTRNQDAYDRALKYLKAKNISDTRIIETEVDNIGGTITENGVERTFINDTWLQG</sequence>
<keyword evidence="2" id="KW-0418">Kinase</keyword>
<dbReference type="STRING" id="879212.DespoDRAFT_00517"/>
<dbReference type="EMBL" id="CM001488">
    <property type="protein sequence ID" value="EIM62533.1"/>
    <property type="molecule type" value="Genomic_DNA"/>
</dbReference>
<feature type="domain" description="GHMP kinase C-terminal" evidence="1">
    <location>
        <begin position="309"/>
        <end position="392"/>
    </location>
</feature>
<dbReference type="InterPro" id="IPR013750">
    <property type="entry name" value="GHMP_kinase_C_dom"/>
</dbReference>
<gene>
    <name evidence="2" type="ORF">DespoDRAFT_00517</name>
</gene>
<evidence type="ECO:0000313" key="2">
    <source>
        <dbReference type="EMBL" id="EIM62533.1"/>
    </source>
</evidence>
<dbReference type="eggNOG" id="COG1907">
    <property type="taxonomic scope" value="Bacteria"/>
</dbReference>
<keyword evidence="3" id="KW-1185">Reference proteome</keyword>
<reference evidence="2 3" key="2">
    <citation type="submission" date="2012-02" db="EMBL/GenBank/DDBJ databases">
        <title>Improved High-Quality Draft sequence of Desulfobacter postgatei 2ac9.</title>
        <authorList>
            <consortium name="US DOE Joint Genome Institute"/>
            <person name="Lucas S."/>
            <person name="Han J."/>
            <person name="Lapidus A."/>
            <person name="Cheng J.-F."/>
            <person name="Goodwin L."/>
            <person name="Pitluck S."/>
            <person name="Peters L."/>
            <person name="Ovchinnikova G."/>
            <person name="Held B."/>
            <person name="Detter J.C."/>
            <person name="Han C."/>
            <person name="Tapia R."/>
            <person name="Land M."/>
            <person name="Hauser L."/>
            <person name="Kyrpides N."/>
            <person name="Ivanova N."/>
            <person name="Pagani I."/>
            <person name="Orellana R."/>
            <person name="Lovley D."/>
            <person name="Woyke T."/>
        </authorList>
    </citation>
    <scope>NUCLEOTIDE SEQUENCE [LARGE SCALE GENOMIC DNA]</scope>
    <source>
        <strain evidence="2 3">2ac9</strain>
    </source>
</reference>
<dbReference type="SUPFAM" id="SSF54211">
    <property type="entry name" value="Ribosomal protein S5 domain 2-like"/>
    <property type="match status" value="1"/>
</dbReference>
<accession>I5AZ70</accession>
<evidence type="ECO:0000313" key="3">
    <source>
        <dbReference type="Proteomes" id="UP000005778"/>
    </source>
</evidence>
<evidence type="ECO:0000259" key="1">
    <source>
        <dbReference type="Pfam" id="PF08544"/>
    </source>
</evidence>
<dbReference type="InterPro" id="IPR036554">
    <property type="entry name" value="GHMP_kinase_C_sf"/>
</dbReference>
<dbReference type="SUPFAM" id="SSF55060">
    <property type="entry name" value="GHMP Kinase, C-terminal domain"/>
    <property type="match status" value="1"/>
</dbReference>
<organism evidence="2 3">
    <name type="scientific">Desulfobacter postgatei 2ac9</name>
    <dbReference type="NCBI Taxonomy" id="879212"/>
    <lineage>
        <taxon>Bacteria</taxon>
        <taxon>Pseudomonadati</taxon>
        <taxon>Thermodesulfobacteriota</taxon>
        <taxon>Desulfobacteria</taxon>
        <taxon>Desulfobacterales</taxon>
        <taxon>Desulfobacteraceae</taxon>
        <taxon>Desulfobacter</taxon>
    </lineage>
</organism>
<dbReference type="Pfam" id="PF08544">
    <property type="entry name" value="GHMP_kinases_C"/>
    <property type="match status" value="1"/>
</dbReference>
<proteinExistence type="predicted"/>
<dbReference type="InterPro" id="IPR020568">
    <property type="entry name" value="Ribosomal_Su5_D2-typ_SF"/>
</dbReference>
<protein>
    <submittedName>
        <fullName evidence="2">Putative sugar kinase</fullName>
    </submittedName>
</protein>
<keyword evidence="2" id="KW-0808">Transferase</keyword>
<dbReference type="Proteomes" id="UP000005778">
    <property type="component" value="Chromosome"/>
</dbReference>
<dbReference type="GO" id="GO:0016301">
    <property type="term" value="F:kinase activity"/>
    <property type="evidence" value="ECO:0007669"/>
    <property type="project" value="UniProtKB-KW"/>
</dbReference>
<name>I5AZ70_9BACT</name>
<dbReference type="AlphaFoldDB" id="I5AZ70"/>
<reference evidence="2 3" key="1">
    <citation type="submission" date="2011-09" db="EMBL/GenBank/DDBJ databases">
        <authorList>
            <consortium name="US DOE Joint Genome Institute (JGI-PGF)"/>
            <person name="Lucas S."/>
            <person name="Han J."/>
            <person name="Lapidus A."/>
            <person name="Cheng J.-F."/>
            <person name="Goodwin L."/>
            <person name="Pitluck S."/>
            <person name="Peters L."/>
            <person name="Land M.L."/>
            <person name="Hauser L."/>
            <person name="Orellana R."/>
            <person name="Lovley D."/>
            <person name="Woyke T.J."/>
        </authorList>
    </citation>
    <scope>NUCLEOTIDE SEQUENCE [LARGE SCALE GENOMIC DNA]</scope>
    <source>
        <strain evidence="2 3">2ac9</strain>
    </source>
</reference>